<accession>A0A1J4QJY4</accession>
<proteinExistence type="predicted"/>
<comment type="caution">
    <text evidence="1">The sequence shown here is derived from an EMBL/GenBank/DDBJ whole genome shotgun (WGS) entry which is preliminary data.</text>
</comment>
<dbReference type="Pfam" id="PF12224">
    <property type="entry name" value="Amidoligase_2"/>
    <property type="match status" value="1"/>
</dbReference>
<dbReference type="Proteomes" id="UP000243073">
    <property type="component" value="Unassembled WGS sequence"/>
</dbReference>
<reference evidence="1 2" key="1">
    <citation type="submission" date="2016-07" db="EMBL/GenBank/DDBJ databases">
        <title>Draft Genome Sequence of Oceanisphaera psychrotolerans, isolated from coastal sediment samples.</title>
        <authorList>
            <person name="Zhuo S."/>
            <person name="Ruan Z."/>
        </authorList>
    </citation>
    <scope>NUCLEOTIDE SEQUENCE [LARGE SCALE GENOMIC DNA]</scope>
    <source>
        <strain evidence="1 2">LAM-WHM-ZC</strain>
    </source>
</reference>
<evidence type="ECO:0008006" key="3">
    <source>
        <dbReference type="Google" id="ProtNLM"/>
    </source>
</evidence>
<dbReference type="STRING" id="1414654.BFR47_09550"/>
<dbReference type="RefSeq" id="WP_071471500.1">
    <property type="nucleotide sequence ID" value="NZ_MDKE01000005.1"/>
</dbReference>
<organism evidence="1 2">
    <name type="scientific">Oceanisphaera psychrotolerans</name>
    <dbReference type="NCBI Taxonomy" id="1414654"/>
    <lineage>
        <taxon>Bacteria</taxon>
        <taxon>Pseudomonadati</taxon>
        <taxon>Pseudomonadota</taxon>
        <taxon>Gammaproteobacteria</taxon>
        <taxon>Aeromonadales</taxon>
        <taxon>Aeromonadaceae</taxon>
        <taxon>Oceanisphaera</taxon>
    </lineage>
</organism>
<keyword evidence="2" id="KW-1185">Reference proteome</keyword>
<evidence type="ECO:0000313" key="2">
    <source>
        <dbReference type="Proteomes" id="UP000243073"/>
    </source>
</evidence>
<sequence length="322" mass="36999">MAFSLPEHRHTASGQERRLGVELELNGLPLTRLAGLVAEQLDGHLLPRSEYEIEIDTSLGLFRAELDFDYLKRLARVQLRQPPGELEQAATELLGTLAFQVVPLELVSPPLPLSRLDSLTPLFERLRASGAKGTRHALHYAFGLHLNPELPDTDGVTLLRYFKAYLCLHDWLEQHEDIVAARKLSPYIRGFAKDYSRRVIDPDYWPDLSQFSEDYLAANPSRNRSLDLLPMLAWHNEARVQEVVQDDKVNKRPTLHYRLPNSDIDNPLWSLQHAWAGWLQVEALANDEGRLEQLCRHYAAHLDSMTPDFLDPWKLKVTPWLR</sequence>
<protein>
    <recommendedName>
        <fullName evidence="3">Alpha-L-fucosidase</fullName>
    </recommendedName>
</protein>
<dbReference type="EMBL" id="MDKE01000005">
    <property type="protein sequence ID" value="OIN13752.1"/>
    <property type="molecule type" value="Genomic_DNA"/>
</dbReference>
<name>A0A1J4QJY4_9GAMM</name>
<dbReference type="AlphaFoldDB" id="A0A1J4QJY4"/>
<dbReference type="InterPro" id="IPR022025">
    <property type="entry name" value="Amidoligase_2"/>
</dbReference>
<dbReference type="OrthoDB" id="5597599at2"/>
<gene>
    <name evidence="1" type="ORF">BFR47_09550</name>
</gene>
<evidence type="ECO:0000313" key="1">
    <source>
        <dbReference type="EMBL" id="OIN13752.1"/>
    </source>
</evidence>